<accession>A0A498D3J0</accession>
<dbReference type="Proteomes" id="UP000270219">
    <property type="component" value="Unassembled WGS sequence"/>
</dbReference>
<proteinExistence type="predicted"/>
<dbReference type="OrthoDB" id="2973490at2"/>
<dbReference type="RefSeq" id="WP_121524369.1">
    <property type="nucleotide sequence ID" value="NZ_RCHR01000006.1"/>
</dbReference>
<dbReference type="EMBL" id="RCHR01000006">
    <property type="protein sequence ID" value="RLL42030.1"/>
    <property type="molecule type" value="Genomic_DNA"/>
</dbReference>
<comment type="caution">
    <text evidence="2">The sequence shown here is derived from an EMBL/GenBank/DDBJ whole genome shotgun (WGS) entry which is preliminary data.</text>
</comment>
<reference evidence="2 3" key="1">
    <citation type="submission" date="2018-10" db="EMBL/GenBank/DDBJ databases">
        <title>Oceanobacillus sp. YLB-02 draft genome.</title>
        <authorList>
            <person name="Yu L."/>
        </authorList>
    </citation>
    <scope>NUCLEOTIDE SEQUENCE [LARGE SCALE GENOMIC DNA]</scope>
    <source>
        <strain evidence="2 3">YLB-02</strain>
    </source>
</reference>
<feature type="compositionally biased region" description="Polar residues" evidence="1">
    <location>
        <begin position="11"/>
        <end position="24"/>
    </location>
</feature>
<dbReference type="AlphaFoldDB" id="A0A498D3J0"/>
<organism evidence="2 3">
    <name type="scientific">Oceanobacillus piezotolerans</name>
    <dbReference type="NCBI Taxonomy" id="2448030"/>
    <lineage>
        <taxon>Bacteria</taxon>
        <taxon>Bacillati</taxon>
        <taxon>Bacillota</taxon>
        <taxon>Bacilli</taxon>
        <taxon>Bacillales</taxon>
        <taxon>Bacillaceae</taxon>
        <taxon>Oceanobacillus</taxon>
    </lineage>
</organism>
<feature type="region of interest" description="Disordered" evidence="1">
    <location>
        <begin position="1"/>
        <end position="26"/>
    </location>
</feature>
<protein>
    <submittedName>
        <fullName evidence="2">YfhD family protein</fullName>
    </submittedName>
</protein>
<keyword evidence="3" id="KW-1185">Reference proteome</keyword>
<evidence type="ECO:0000313" key="2">
    <source>
        <dbReference type="EMBL" id="RLL42030.1"/>
    </source>
</evidence>
<evidence type="ECO:0000313" key="3">
    <source>
        <dbReference type="Proteomes" id="UP000270219"/>
    </source>
</evidence>
<dbReference type="InterPro" id="IPR025435">
    <property type="entry name" value="YfhD-like"/>
</dbReference>
<gene>
    <name evidence="2" type="ORF">D8M04_15710</name>
</gene>
<evidence type="ECO:0000256" key="1">
    <source>
        <dbReference type="SAM" id="MobiDB-lite"/>
    </source>
</evidence>
<dbReference type="Pfam" id="PF14151">
    <property type="entry name" value="YfhD"/>
    <property type="match status" value="1"/>
</dbReference>
<name>A0A498D3J0_9BACI</name>
<sequence>MGGRDDHNHNRNNVLAQTPKQQLSDGIDIEFSQELADADDLEAVKRSREADKRVKGRNTL</sequence>